<dbReference type="Pfam" id="PF03009">
    <property type="entry name" value="GDPD"/>
    <property type="match status" value="1"/>
</dbReference>
<sequence length="474" mass="52775">MKFLSKFIFPWFLLGFSWVWLCGFTVVGHRGDPAVAPEETFASFDAGFAAGAKYCELDIRESSDGVLVISHDATLTRVTGENLKISKTPFAQLQQARQANGEPIHSLAELFQHYQNRPNTRFLIETKKKKKKPVDMEPKLTALVKQYHMSKRVMFHSFSAYSVTTLAQELPKVPRYLLGKDLDDITLADLQAVTGVSLPEDQITPTFIKQLHDWHKQVFVWSEMDENAKLIAQLTADNIDGLITNYPNIGATYAKAAAHTRYQTVDLTAVTNRLTKTKTWENPYLGTHQTKQLAANQTEKVTAILHRPSGNRLRLADGRWVNAADVNVGTAAVLAAPYIGQTATLRATTTLWAGPGQAAQSQPITWLPQRQVTITGCKVLHDKLWFQLDQTGWAPAERVLLHPFKATQYDLSGQLYWQLPAHARLTNIALPTAWSQPVQTALNAVQQTQQLAAIKLTLTPQQALALTSATLKNS</sequence>
<dbReference type="CDD" id="cd08556">
    <property type="entry name" value="GDPD"/>
    <property type="match status" value="1"/>
</dbReference>
<dbReference type="PROSITE" id="PS51704">
    <property type="entry name" value="GP_PDE"/>
    <property type="match status" value="1"/>
</dbReference>
<dbReference type="RefSeq" id="WP_057903576.1">
    <property type="nucleotide sequence ID" value="NZ_AZDA01000013.1"/>
</dbReference>
<reference evidence="2 3" key="1">
    <citation type="journal article" date="2015" name="Genome Announc.">
        <title>Expanding the biotechnology potential of lactobacilli through comparative genomics of 213 strains and associated genera.</title>
        <authorList>
            <person name="Sun Z."/>
            <person name="Harris H.M."/>
            <person name="McCann A."/>
            <person name="Guo C."/>
            <person name="Argimon S."/>
            <person name="Zhang W."/>
            <person name="Yang X."/>
            <person name="Jeffery I.B."/>
            <person name="Cooney J.C."/>
            <person name="Kagawa T.F."/>
            <person name="Liu W."/>
            <person name="Song Y."/>
            <person name="Salvetti E."/>
            <person name="Wrobel A."/>
            <person name="Rasinkangas P."/>
            <person name="Parkhill J."/>
            <person name="Rea M.C."/>
            <person name="O'Sullivan O."/>
            <person name="Ritari J."/>
            <person name="Douillard F.P."/>
            <person name="Paul Ross R."/>
            <person name="Yang R."/>
            <person name="Briner A.E."/>
            <person name="Felis G.E."/>
            <person name="de Vos W.M."/>
            <person name="Barrangou R."/>
            <person name="Klaenhammer T.R."/>
            <person name="Caufield P.W."/>
            <person name="Cui Y."/>
            <person name="Zhang H."/>
            <person name="O'Toole P.W."/>
        </authorList>
    </citation>
    <scope>NUCLEOTIDE SEQUENCE [LARGE SCALE GENOMIC DNA]</scope>
    <source>
        <strain evidence="2 3">DSM 20003</strain>
    </source>
</reference>
<name>A0A0R1H1K6_9LACO</name>
<dbReference type="AlphaFoldDB" id="A0A0R1H1K6"/>
<dbReference type="GO" id="GO:0006629">
    <property type="term" value="P:lipid metabolic process"/>
    <property type="evidence" value="ECO:0007669"/>
    <property type="project" value="InterPro"/>
</dbReference>
<accession>A0A0R1H1K6</accession>
<proteinExistence type="predicted"/>
<dbReference type="Proteomes" id="UP000051461">
    <property type="component" value="Unassembled WGS sequence"/>
</dbReference>
<protein>
    <submittedName>
        <fullName evidence="2">Cell surface glycerophosphoryl diester phosphodiesterase</fullName>
    </submittedName>
</protein>
<keyword evidence="3" id="KW-1185">Reference proteome</keyword>
<dbReference type="STRING" id="1423726.FC07_GL000503"/>
<comment type="caution">
    <text evidence="2">The sequence shown here is derived from an EMBL/GenBank/DDBJ whole genome shotgun (WGS) entry which is preliminary data.</text>
</comment>
<dbReference type="PANTHER" id="PTHR46211">
    <property type="entry name" value="GLYCEROPHOSPHORYL DIESTER PHOSPHODIESTERASE"/>
    <property type="match status" value="1"/>
</dbReference>
<evidence type="ECO:0000313" key="3">
    <source>
        <dbReference type="Proteomes" id="UP000051461"/>
    </source>
</evidence>
<organism evidence="2 3">
    <name type="scientific">Loigolactobacillus bifermentans DSM 20003</name>
    <dbReference type="NCBI Taxonomy" id="1423726"/>
    <lineage>
        <taxon>Bacteria</taxon>
        <taxon>Bacillati</taxon>
        <taxon>Bacillota</taxon>
        <taxon>Bacilli</taxon>
        <taxon>Lactobacillales</taxon>
        <taxon>Lactobacillaceae</taxon>
        <taxon>Loigolactobacillus</taxon>
    </lineage>
</organism>
<dbReference type="EMBL" id="AZDA01000013">
    <property type="protein sequence ID" value="KRK40492.1"/>
    <property type="molecule type" value="Genomic_DNA"/>
</dbReference>
<feature type="domain" description="GP-PDE" evidence="1">
    <location>
        <begin position="24"/>
        <end position="254"/>
    </location>
</feature>
<dbReference type="InterPro" id="IPR030395">
    <property type="entry name" value="GP_PDE_dom"/>
</dbReference>
<dbReference type="GO" id="GO:0008081">
    <property type="term" value="F:phosphoric diester hydrolase activity"/>
    <property type="evidence" value="ECO:0007669"/>
    <property type="project" value="InterPro"/>
</dbReference>
<dbReference type="PANTHER" id="PTHR46211:SF14">
    <property type="entry name" value="GLYCEROPHOSPHODIESTER PHOSPHODIESTERASE"/>
    <property type="match status" value="1"/>
</dbReference>
<evidence type="ECO:0000259" key="1">
    <source>
        <dbReference type="PROSITE" id="PS51704"/>
    </source>
</evidence>
<gene>
    <name evidence="2" type="ORF">FC07_GL000503</name>
</gene>
<dbReference type="Gene3D" id="3.20.20.190">
    <property type="entry name" value="Phosphatidylinositol (PI) phosphodiesterase"/>
    <property type="match status" value="1"/>
</dbReference>
<dbReference type="OrthoDB" id="384721at2"/>
<dbReference type="InterPro" id="IPR017946">
    <property type="entry name" value="PLC-like_Pdiesterase_TIM-brl"/>
</dbReference>
<dbReference type="PATRIC" id="fig|1423726.3.peg.519"/>
<dbReference type="SUPFAM" id="SSF51695">
    <property type="entry name" value="PLC-like phosphodiesterases"/>
    <property type="match status" value="1"/>
</dbReference>
<evidence type="ECO:0000313" key="2">
    <source>
        <dbReference type="EMBL" id="KRK40492.1"/>
    </source>
</evidence>